<dbReference type="GO" id="GO:0009252">
    <property type="term" value="P:peptidoglycan biosynthetic process"/>
    <property type="evidence" value="ECO:0007669"/>
    <property type="project" value="UniProtKB-KW"/>
</dbReference>
<dbReference type="RefSeq" id="WP_071657397.1">
    <property type="nucleotide sequence ID" value="NZ_MLCF01000082.1"/>
</dbReference>
<evidence type="ECO:0000256" key="3">
    <source>
        <dbReference type="ARBA" id="ARBA00022645"/>
    </source>
</evidence>
<evidence type="ECO:0000256" key="1">
    <source>
        <dbReference type="ARBA" id="ARBA00007090"/>
    </source>
</evidence>
<evidence type="ECO:0000256" key="5">
    <source>
        <dbReference type="ARBA" id="ARBA00022676"/>
    </source>
</evidence>
<evidence type="ECO:0000256" key="10">
    <source>
        <dbReference type="ARBA" id="ARBA00023268"/>
    </source>
</evidence>
<proteinExistence type="inferred from homology"/>
<keyword evidence="5" id="KW-0328">Glycosyltransferase</keyword>
<dbReference type="FunFam" id="1.10.3810.10:FF:000001">
    <property type="entry name" value="Penicillin-binding protein 1A"/>
    <property type="match status" value="1"/>
</dbReference>
<keyword evidence="10" id="KW-0511">Multifunctional enzyme</keyword>
<keyword evidence="6" id="KW-0808">Transferase</keyword>
<keyword evidence="11" id="KW-0961">Cell wall biogenesis/degradation</keyword>
<dbReference type="Pfam" id="PF00912">
    <property type="entry name" value="Transgly"/>
    <property type="match status" value="1"/>
</dbReference>
<comment type="caution">
    <text evidence="17">The sequence shown here is derived from an EMBL/GenBank/DDBJ whole genome shotgun (WGS) entry which is preliminary data.</text>
</comment>
<evidence type="ECO:0000256" key="6">
    <source>
        <dbReference type="ARBA" id="ARBA00022679"/>
    </source>
</evidence>
<feature type="region of interest" description="Disordered" evidence="14">
    <location>
        <begin position="404"/>
        <end position="438"/>
    </location>
</feature>
<accession>A0A1J7BT49</accession>
<feature type="domain" description="Glycosyl transferase family 51" evidence="16">
    <location>
        <begin position="69"/>
        <end position="246"/>
    </location>
</feature>
<evidence type="ECO:0000256" key="13">
    <source>
        <dbReference type="ARBA" id="ARBA00049902"/>
    </source>
</evidence>
<keyword evidence="8" id="KW-0133">Cell shape</keyword>
<keyword evidence="9" id="KW-0573">Peptidoglycan synthesis</keyword>
<dbReference type="PANTHER" id="PTHR32282">
    <property type="entry name" value="BINDING PROTEIN TRANSPEPTIDASE, PUTATIVE-RELATED"/>
    <property type="match status" value="1"/>
</dbReference>
<dbReference type="Proteomes" id="UP000243342">
    <property type="component" value="Unassembled WGS sequence"/>
</dbReference>
<dbReference type="STRING" id="1428644.BIV57_15170"/>
<keyword evidence="3" id="KW-0121">Carboxypeptidase</keyword>
<dbReference type="GO" id="GO:0008658">
    <property type="term" value="F:penicillin binding"/>
    <property type="evidence" value="ECO:0007669"/>
    <property type="project" value="InterPro"/>
</dbReference>
<evidence type="ECO:0000259" key="16">
    <source>
        <dbReference type="Pfam" id="PF00912"/>
    </source>
</evidence>
<dbReference type="InterPro" id="IPR050396">
    <property type="entry name" value="Glycosyltr_51/Transpeptidase"/>
</dbReference>
<evidence type="ECO:0000256" key="2">
    <source>
        <dbReference type="ARBA" id="ARBA00007739"/>
    </source>
</evidence>
<dbReference type="InterPro" id="IPR001460">
    <property type="entry name" value="PCN-bd_Tpept"/>
</dbReference>
<sequence>MSTTSPTDRPRRRSGLRRLLPTWRMVLGAAVLVVLLLGGAFALAWYTIGIPQPNANVQQQNNTWLYRDGSLIATTGPVNRENITIGQIPASMRHATVAAENRSFYRDPGIDPLGLARGVFRTVFEGAEQGGSTITQQYVKNYYLDQSRTVSRKVKELFIAMKVDRRMSKDQILAGYLNTSFFGRNAYGVQAAARAYYHTDAKHLTVGQSAYLAALLNQPSRFDVSTDSKADRRAALDRWNWVLDGMVDQHWLSPAARAKVKFPQPYAPQPPNGLGGQAGYLVMAARDDLLSHHTLTEAQLDAGGWRITTTFDKDRTAAMATAVQHRLSDQLDPKHRKADRDVLVGGASIDPKTGQVVALHGGTSYLKQWRSSATTEDYQVGSTFKPIVLAAALAEHARTQDGTAITPNTYYSGRSRRDVQGLPAHTKPYAPPNEGDRSYGEITVQEAMDKSVNAVYAQLAVDAGLGNVADLAKQLGLQGVHAVPSVALGVSAHSPLDMASVYATLDDHGVRIAPWTVLKVRRSTGEHPVLPKHPGTRVLTAKVADQVTQVLRGVIDDPGGTGYAAQHLDRPAAGKTGTTDDFKSVWFTGYTPQLATSIGMFGWDAKAGRQVSLDNLAGNGQAAGGTFPAQVWTDYMRAALKGEPVLKFPKNSHGHGGSGGGWTPTATASAGSGGGGGPTSHPTPTSRPTPSTIPTPTLPPPTSAPPTGPPTGRPTPTLPPPTGGGSPTYSPMG</sequence>
<evidence type="ECO:0000256" key="8">
    <source>
        <dbReference type="ARBA" id="ARBA00022960"/>
    </source>
</evidence>
<dbReference type="Gene3D" id="3.40.710.10">
    <property type="entry name" value="DD-peptidase/beta-lactamase superfamily"/>
    <property type="match status" value="1"/>
</dbReference>
<organism evidence="17 18">
    <name type="scientific">Mangrovactinospora gilvigrisea</name>
    <dbReference type="NCBI Taxonomy" id="1428644"/>
    <lineage>
        <taxon>Bacteria</taxon>
        <taxon>Bacillati</taxon>
        <taxon>Actinomycetota</taxon>
        <taxon>Actinomycetes</taxon>
        <taxon>Kitasatosporales</taxon>
        <taxon>Streptomycetaceae</taxon>
        <taxon>Mangrovactinospora</taxon>
    </lineage>
</organism>
<feature type="domain" description="Penicillin-binding protein transpeptidase" evidence="15">
    <location>
        <begin position="349"/>
        <end position="593"/>
    </location>
</feature>
<keyword evidence="18" id="KW-1185">Reference proteome</keyword>
<evidence type="ECO:0000256" key="4">
    <source>
        <dbReference type="ARBA" id="ARBA00022670"/>
    </source>
</evidence>
<dbReference type="InterPro" id="IPR012338">
    <property type="entry name" value="Beta-lactam/transpept-like"/>
</dbReference>
<gene>
    <name evidence="17" type="ORF">BIV57_15170</name>
</gene>
<dbReference type="InterPro" id="IPR001264">
    <property type="entry name" value="Glyco_trans_51"/>
</dbReference>
<dbReference type="InterPro" id="IPR036950">
    <property type="entry name" value="PBP_transglycosylase"/>
</dbReference>
<keyword evidence="7" id="KW-0378">Hydrolase</keyword>
<dbReference type="GO" id="GO:0030288">
    <property type="term" value="C:outer membrane-bounded periplasmic space"/>
    <property type="evidence" value="ECO:0007669"/>
    <property type="project" value="TreeGrafter"/>
</dbReference>
<protein>
    <recommendedName>
        <fullName evidence="19">Penicillin-insensitive transglycosylase</fullName>
    </recommendedName>
</protein>
<dbReference type="SUPFAM" id="SSF53955">
    <property type="entry name" value="Lysozyme-like"/>
    <property type="match status" value="1"/>
</dbReference>
<dbReference type="Gene3D" id="1.10.3810.10">
    <property type="entry name" value="Biosynthetic peptidoglycan transglycosylase-like"/>
    <property type="match status" value="1"/>
</dbReference>
<dbReference type="OrthoDB" id="8865355at2"/>
<evidence type="ECO:0008006" key="19">
    <source>
        <dbReference type="Google" id="ProtNLM"/>
    </source>
</evidence>
<dbReference type="Pfam" id="PF00905">
    <property type="entry name" value="Transpeptidase"/>
    <property type="match status" value="1"/>
</dbReference>
<dbReference type="PANTHER" id="PTHR32282:SF34">
    <property type="entry name" value="PENICILLIN-BINDING PROTEIN 1A"/>
    <property type="match status" value="1"/>
</dbReference>
<dbReference type="GO" id="GO:0008360">
    <property type="term" value="P:regulation of cell shape"/>
    <property type="evidence" value="ECO:0007669"/>
    <property type="project" value="UniProtKB-KW"/>
</dbReference>
<evidence type="ECO:0000256" key="14">
    <source>
        <dbReference type="SAM" id="MobiDB-lite"/>
    </source>
</evidence>
<evidence type="ECO:0000256" key="7">
    <source>
        <dbReference type="ARBA" id="ARBA00022801"/>
    </source>
</evidence>
<reference evidence="17 18" key="1">
    <citation type="submission" date="2016-10" db="EMBL/GenBank/DDBJ databases">
        <title>Genome sequence of Streptomyces gilvigriseus MUSC 26.</title>
        <authorList>
            <person name="Lee L.-H."/>
            <person name="Ser H.-L."/>
        </authorList>
    </citation>
    <scope>NUCLEOTIDE SEQUENCE [LARGE SCALE GENOMIC DNA]</scope>
    <source>
        <strain evidence="17 18">MUSC 26</strain>
    </source>
</reference>
<evidence type="ECO:0000259" key="15">
    <source>
        <dbReference type="Pfam" id="PF00905"/>
    </source>
</evidence>
<comment type="catalytic activity">
    <reaction evidence="13">
        <text>[GlcNAc-(1-&gt;4)-Mur2Ac(oyl-L-Ala-gamma-D-Glu-L-Lys-D-Ala-D-Ala)](n)-di-trans,octa-cis-undecaprenyl diphosphate + beta-D-GlcNAc-(1-&gt;4)-Mur2Ac(oyl-L-Ala-gamma-D-Glu-L-Lys-D-Ala-D-Ala)-di-trans,octa-cis-undecaprenyl diphosphate = [GlcNAc-(1-&gt;4)-Mur2Ac(oyl-L-Ala-gamma-D-Glu-L-Lys-D-Ala-D-Ala)](n+1)-di-trans,octa-cis-undecaprenyl diphosphate + di-trans,octa-cis-undecaprenyl diphosphate + H(+)</text>
        <dbReference type="Rhea" id="RHEA:23708"/>
        <dbReference type="Rhea" id="RHEA-COMP:9602"/>
        <dbReference type="Rhea" id="RHEA-COMP:9603"/>
        <dbReference type="ChEBI" id="CHEBI:15378"/>
        <dbReference type="ChEBI" id="CHEBI:58405"/>
        <dbReference type="ChEBI" id="CHEBI:60033"/>
        <dbReference type="ChEBI" id="CHEBI:78435"/>
        <dbReference type="EC" id="2.4.99.28"/>
    </reaction>
</comment>
<dbReference type="GO" id="GO:0071555">
    <property type="term" value="P:cell wall organization"/>
    <property type="evidence" value="ECO:0007669"/>
    <property type="project" value="UniProtKB-KW"/>
</dbReference>
<dbReference type="AlphaFoldDB" id="A0A1J7BT49"/>
<evidence type="ECO:0000313" key="17">
    <source>
        <dbReference type="EMBL" id="OIV36641.1"/>
    </source>
</evidence>
<evidence type="ECO:0000256" key="9">
    <source>
        <dbReference type="ARBA" id="ARBA00022984"/>
    </source>
</evidence>
<dbReference type="GO" id="GO:0009002">
    <property type="term" value="F:serine-type D-Ala-D-Ala carboxypeptidase activity"/>
    <property type="evidence" value="ECO:0007669"/>
    <property type="project" value="UniProtKB-EC"/>
</dbReference>
<dbReference type="GO" id="GO:0008955">
    <property type="term" value="F:peptidoglycan glycosyltransferase activity"/>
    <property type="evidence" value="ECO:0007669"/>
    <property type="project" value="UniProtKB-EC"/>
</dbReference>
<dbReference type="GO" id="GO:0006508">
    <property type="term" value="P:proteolysis"/>
    <property type="evidence" value="ECO:0007669"/>
    <property type="project" value="UniProtKB-KW"/>
</dbReference>
<dbReference type="SUPFAM" id="SSF56601">
    <property type="entry name" value="beta-lactamase/transpeptidase-like"/>
    <property type="match status" value="1"/>
</dbReference>
<comment type="similarity">
    <text evidence="2">In the N-terminal section; belongs to the glycosyltransferase 51 family.</text>
</comment>
<feature type="region of interest" description="Disordered" evidence="14">
    <location>
        <begin position="647"/>
        <end position="733"/>
    </location>
</feature>
<evidence type="ECO:0000256" key="12">
    <source>
        <dbReference type="ARBA" id="ARBA00034000"/>
    </source>
</evidence>
<dbReference type="InterPro" id="IPR023346">
    <property type="entry name" value="Lysozyme-like_dom_sf"/>
</dbReference>
<evidence type="ECO:0000313" key="18">
    <source>
        <dbReference type="Proteomes" id="UP000243342"/>
    </source>
</evidence>
<comment type="catalytic activity">
    <reaction evidence="12">
        <text>Preferential cleavage: (Ac)2-L-Lys-D-Ala-|-D-Ala. Also transpeptidation of peptidyl-alanyl moieties that are N-acyl substituents of D-alanine.</text>
        <dbReference type="EC" id="3.4.16.4"/>
    </reaction>
</comment>
<comment type="similarity">
    <text evidence="1">In the C-terminal section; belongs to the transpeptidase family.</text>
</comment>
<feature type="compositionally biased region" description="Pro residues" evidence="14">
    <location>
        <begin position="685"/>
        <end position="722"/>
    </location>
</feature>
<evidence type="ECO:0000256" key="11">
    <source>
        <dbReference type="ARBA" id="ARBA00023316"/>
    </source>
</evidence>
<keyword evidence="4" id="KW-0645">Protease</keyword>
<name>A0A1J7BT49_9ACTN</name>
<dbReference type="EMBL" id="MLCF01000082">
    <property type="protein sequence ID" value="OIV36641.1"/>
    <property type="molecule type" value="Genomic_DNA"/>
</dbReference>